<evidence type="ECO:0000256" key="6">
    <source>
        <dbReference type="HAMAP-Rule" id="MF_01674"/>
    </source>
</evidence>
<dbReference type="RefSeq" id="WP_338094494.1">
    <property type="nucleotide sequence ID" value="NZ_JAWDKA010000006.1"/>
</dbReference>
<dbReference type="HAMAP" id="MF_01674">
    <property type="entry name" value="Sep_tRNA_synth"/>
    <property type="match status" value="1"/>
</dbReference>
<keyword evidence="1 6" id="KW-0436">Ligase</keyword>
<feature type="binding site" evidence="6">
    <location>
        <begin position="276"/>
        <end position="277"/>
    </location>
    <ligand>
        <name>substrate</name>
    </ligand>
</feature>
<evidence type="ECO:0000256" key="4">
    <source>
        <dbReference type="ARBA" id="ARBA00022917"/>
    </source>
</evidence>
<name>A0AAE4MD57_9EURY</name>
<proteinExistence type="inferred from homology"/>
<evidence type="ECO:0000256" key="5">
    <source>
        <dbReference type="ARBA" id="ARBA00023146"/>
    </source>
</evidence>
<dbReference type="GO" id="GO:0006412">
    <property type="term" value="P:translation"/>
    <property type="evidence" value="ECO:0007669"/>
    <property type="project" value="UniProtKB-KW"/>
</dbReference>
<dbReference type="Gene3D" id="6.20.250.20">
    <property type="match status" value="1"/>
</dbReference>
<dbReference type="GO" id="GO:0005524">
    <property type="term" value="F:ATP binding"/>
    <property type="evidence" value="ECO:0007669"/>
    <property type="project" value="UniProtKB-UniRule"/>
</dbReference>
<dbReference type="GO" id="GO:0000049">
    <property type="term" value="F:tRNA binding"/>
    <property type="evidence" value="ECO:0007669"/>
    <property type="project" value="InterPro"/>
</dbReference>
<dbReference type="Proteomes" id="UP001273136">
    <property type="component" value="Unassembled WGS sequence"/>
</dbReference>
<evidence type="ECO:0000256" key="2">
    <source>
        <dbReference type="ARBA" id="ARBA00022741"/>
    </source>
</evidence>
<reference evidence="8" key="1">
    <citation type="submission" date="2023-06" db="EMBL/GenBank/DDBJ databases">
        <title>Genome sequence of Methancorpusculaceae sp. Ag1.</title>
        <authorList>
            <person name="Protasov E."/>
            <person name="Platt K."/>
            <person name="Poehlein A."/>
            <person name="Daniel R."/>
            <person name="Brune A."/>
        </authorList>
    </citation>
    <scope>NUCLEOTIDE SEQUENCE</scope>
    <source>
        <strain evidence="8">Ag1</strain>
    </source>
</reference>
<dbReference type="Gene3D" id="3.30.930.10">
    <property type="entry name" value="Bira Bifunctional Protein, Domain 2"/>
    <property type="match status" value="1"/>
</dbReference>
<keyword evidence="2 6" id="KW-0547">Nucleotide-binding</keyword>
<dbReference type="EC" id="6.1.1.27" evidence="6"/>
<feature type="domain" description="Aminoacyl-transfer RNA synthetases class-II family profile" evidence="7">
    <location>
        <begin position="205"/>
        <end position="347"/>
    </location>
</feature>
<accession>A0AAE4MD57</accession>
<organism evidence="8 9">
    <name type="scientific">Methanorbis furvi</name>
    <dbReference type="NCBI Taxonomy" id="3028299"/>
    <lineage>
        <taxon>Archaea</taxon>
        <taxon>Methanobacteriati</taxon>
        <taxon>Methanobacteriota</taxon>
        <taxon>Stenosarchaea group</taxon>
        <taxon>Methanomicrobia</taxon>
        <taxon>Methanomicrobiales</taxon>
        <taxon>Methanocorpusculaceae</taxon>
        <taxon>Methanorbis</taxon>
    </lineage>
</organism>
<keyword evidence="9" id="KW-1185">Reference proteome</keyword>
<dbReference type="GO" id="GO:0043039">
    <property type="term" value="P:tRNA aminoacylation"/>
    <property type="evidence" value="ECO:0007669"/>
    <property type="project" value="UniProtKB-UniRule"/>
</dbReference>
<dbReference type="NCBIfam" id="TIGR00470">
    <property type="entry name" value="sepS"/>
    <property type="match status" value="1"/>
</dbReference>
<evidence type="ECO:0000313" key="9">
    <source>
        <dbReference type="Proteomes" id="UP001273136"/>
    </source>
</evidence>
<evidence type="ECO:0000259" key="7">
    <source>
        <dbReference type="PROSITE" id="PS50862"/>
    </source>
</evidence>
<keyword evidence="5 6" id="KW-0030">Aminoacyl-tRNA synthetase</keyword>
<keyword evidence="3 6" id="KW-0067">ATP-binding</keyword>
<evidence type="ECO:0000256" key="3">
    <source>
        <dbReference type="ARBA" id="ARBA00022840"/>
    </source>
</evidence>
<dbReference type="Pfam" id="PF18006">
    <property type="entry name" value="SepRS_C"/>
    <property type="match status" value="1"/>
</dbReference>
<dbReference type="Pfam" id="PF01409">
    <property type="entry name" value="tRNA-synt_2d"/>
    <property type="match status" value="1"/>
</dbReference>
<keyword evidence="4 6" id="KW-0648">Protein biosynthesis</keyword>
<gene>
    <name evidence="6" type="primary">sepS</name>
    <name evidence="8" type="ORF">McpAg1_13140</name>
</gene>
<comment type="subunit">
    <text evidence="6">Homotetramer. Interacts with SepCysS.</text>
</comment>
<dbReference type="InterPro" id="IPR041590">
    <property type="entry name" value="SepRS_C"/>
</dbReference>
<dbReference type="AlphaFoldDB" id="A0AAE4MD57"/>
<dbReference type="SUPFAM" id="SSF55681">
    <property type="entry name" value="Class II aaRS and biotin synthetases"/>
    <property type="match status" value="1"/>
</dbReference>
<dbReference type="InterPro" id="IPR005246">
    <property type="entry name" value="O-Pseryl-tRNA(Cys)_ligase"/>
</dbReference>
<dbReference type="PROSITE" id="PS50862">
    <property type="entry name" value="AA_TRNA_LIGASE_II"/>
    <property type="match status" value="1"/>
</dbReference>
<comment type="similarity">
    <text evidence="6">Belongs to the class-II aminoacyl-tRNA synthetase family. O-phosphoseryl-tRNA(Cys) synthetase subfamily.</text>
</comment>
<sequence length="527" mass="58700">MKFDIEEFRQRRKTDFEGAWHAGPSVITPPAAAGVYPRYAYRRAKVHPIFDTIARLRAAYLSMGFDEAMVPVFIDEQDVYRQFGPEAAAVLDRVYYVGGLPRPNVGISRERLDAIAAITGTPVDTATEEKLMKCLHGYKKGKFDGDDLTHEMSVALKVDDGVVVHILDSVFPEFKELAPESSRTTLRSHMTSGWFLSLAQMWDKRPMPIRMFSVDRCFRREQEEDATHLRTYHSASCIVAGEDVTVDEGKAVAEALLSAFGFTEFRFQPDEKRSKYYMPETQTEVYGKHPVHGWVEVATFGIYSPAALAEYGVGVPVMNLGMGVERLAMVLTEAEDVRRLSFAQLFPPVYSDTELAKAVGLREEPKTIEGRRAVTAIIAAATPNAAVKSPCEFSAWTGELYDKKVEITVSELEENSNLLGPAALNEVFVRNGAILGVPDNEKFADVRAEGIPTGISFLYAVANLAVARIEEAARLGEETSVQVKMSKHPSDVNLKIEEYAMRYITDNKRKLDLRGPVFMTVSSKIVE</sequence>
<dbReference type="GO" id="GO:0043816">
    <property type="term" value="F:phosphoserine-tRNA(Cys) ligase activity"/>
    <property type="evidence" value="ECO:0007669"/>
    <property type="project" value="UniProtKB-EC"/>
</dbReference>
<evidence type="ECO:0000256" key="1">
    <source>
        <dbReference type="ARBA" id="ARBA00022598"/>
    </source>
</evidence>
<evidence type="ECO:0000313" key="8">
    <source>
        <dbReference type="EMBL" id="MDV0442089.1"/>
    </source>
</evidence>
<comment type="function">
    <text evidence="6">Catalyzes the attachment of O-phosphoserine (Sep) to tRNA(Cys).</text>
</comment>
<protein>
    <recommendedName>
        <fullName evidence="6">O-phosphoserine--tRNA(Cys) ligase</fullName>
        <shortName evidence="6">O-phosphoserine--tRNA ligase</shortName>
        <ecNumber evidence="6">6.1.1.27</ecNumber>
    </recommendedName>
    <alternativeName>
        <fullName evidence="6">Non-canonical O-phosphoseryl-tRNA(Cys) synthetase</fullName>
    </alternativeName>
    <alternativeName>
        <fullName evidence="6">O-phosphoseryl-tRNA(Cys) synthetase</fullName>
        <shortName evidence="6">SepRS</shortName>
    </alternativeName>
</protein>
<dbReference type="InterPro" id="IPR002319">
    <property type="entry name" value="Phenylalanyl-tRNA_Synthase"/>
</dbReference>
<dbReference type="EMBL" id="JAWDKA010000006">
    <property type="protein sequence ID" value="MDV0442089.1"/>
    <property type="molecule type" value="Genomic_DNA"/>
</dbReference>
<comment type="caution">
    <text evidence="8">The sequence shown here is derived from an EMBL/GenBank/DDBJ whole genome shotgun (WGS) entry which is preliminary data.</text>
</comment>
<feature type="binding site" evidence="6">
    <location>
        <begin position="234"/>
        <end position="236"/>
    </location>
    <ligand>
        <name>substrate</name>
    </ligand>
</feature>
<comment type="catalytic activity">
    <reaction evidence="6">
        <text>tRNA(Cys) + O-phospho-L-serine + ATP = O-phospho-L-seryl-tRNA(Cys) + AMP + diphosphate</text>
        <dbReference type="Rhea" id="RHEA:25678"/>
        <dbReference type="Rhea" id="RHEA-COMP:9661"/>
        <dbReference type="Rhea" id="RHEA-COMP:9719"/>
        <dbReference type="ChEBI" id="CHEBI:30616"/>
        <dbReference type="ChEBI" id="CHEBI:33019"/>
        <dbReference type="ChEBI" id="CHEBI:57524"/>
        <dbReference type="ChEBI" id="CHEBI:78442"/>
        <dbReference type="ChEBI" id="CHEBI:78551"/>
        <dbReference type="ChEBI" id="CHEBI:456215"/>
        <dbReference type="EC" id="6.1.1.27"/>
    </reaction>
</comment>
<feature type="binding site" evidence="6">
    <location>
        <position position="319"/>
    </location>
    <ligand>
        <name>substrate</name>
    </ligand>
</feature>
<dbReference type="InterPro" id="IPR006195">
    <property type="entry name" value="aa-tRNA-synth_II"/>
</dbReference>
<feature type="binding site" evidence="6">
    <location>
        <begin position="189"/>
        <end position="191"/>
    </location>
    <ligand>
        <name>substrate</name>
    </ligand>
</feature>
<dbReference type="InterPro" id="IPR045864">
    <property type="entry name" value="aa-tRNA-synth_II/BPL/LPL"/>
</dbReference>